<feature type="compositionally biased region" description="Basic and acidic residues" evidence="1">
    <location>
        <begin position="30"/>
        <end position="154"/>
    </location>
</feature>
<proteinExistence type="predicted"/>
<dbReference type="OrthoDB" id="8196283at2759"/>
<feature type="region of interest" description="Disordered" evidence="1">
    <location>
        <begin position="30"/>
        <end position="170"/>
    </location>
</feature>
<protein>
    <recommendedName>
        <fullName evidence="2">DUF6570 domain-containing protein</fullName>
    </recommendedName>
</protein>
<feature type="compositionally biased region" description="Basic and acidic residues" evidence="1">
    <location>
        <begin position="161"/>
        <end position="170"/>
    </location>
</feature>
<dbReference type="EnsemblMetazoa" id="CLYHEMT001769.4">
    <property type="protein sequence ID" value="CLYHEMP001769.4"/>
    <property type="gene ID" value="CLYHEMG001769"/>
</dbReference>
<sequence>ATNLKRKNYYKNNCEDKKIYYEKTKDKRKEYFAKTKDLRKEKQKEYYEKNKEQIKAQQRERNHEKTKDLRKEKQKEYYEKNKEKIKAQQRERNHDKTKDLRKEKQKKYYEKNKEQIKAQQRERNHEKTKDLRKEKQKEYYEKNKEKIKAQQRERNHAKKRQNTEKNGDFLGDKFHKKLEMTIFQCNTCKEGWPLCKTPNDKSNYECVRCKKDKTQPKKFSIENDMIPSKVPLELQGLTQVEEMLIARAFPVIQVYTKPNGGQKAYKGHVLTLPRDVQHIANVLPRYPSDIPVIVFKIDGKDNRSRDLRVRRQKVLDALVWLTGKNSMGEPNNPSSISKEYVTNTIQ</sequence>
<reference evidence="3" key="1">
    <citation type="submission" date="2021-01" db="UniProtKB">
        <authorList>
            <consortium name="EnsemblMetazoa"/>
        </authorList>
    </citation>
    <scope>IDENTIFICATION</scope>
</reference>
<dbReference type="Proteomes" id="UP000594262">
    <property type="component" value="Unplaced"/>
</dbReference>
<dbReference type="Pfam" id="PF20209">
    <property type="entry name" value="DUF6570"/>
    <property type="match status" value="1"/>
</dbReference>
<feature type="domain" description="DUF6570" evidence="2">
    <location>
        <begin position="213"/>
        <end position="326"/>
    </location>
</feature>
<dbReference type="AlphaFoldDB" id="A0A7M5WIH2"/>
<evidence type="ECO:0000313" key="3">
    <source>
        <dbReference type="EnsemblMetazoa" id="CLYHEMP001769.4"/>
    </source>
</evidence>
<name>A0A7M5WIH2_9CNID</name>
<evidence type="ECO:0000313" key="4">
    <source>
        <dbReference type="Proteomes" id="UP000594262"/>
    </source>
</evidence>
<accession>A0A7M5WIH2</accession>
<organism evidence="3 4">
    <name type="scientific">Clytia hemisphaerica</name>
    <dbReference type="NCBI Taxonomy" id="252671"/>
    <lineage>
        <taxon>Eukaryota</taxon>
        <taxon>Metazoa</taxon>
        <taxon>Cnidaria</taxon>
        <taxon>Hydrozoa</taxon>
        <taxon>Hydroidolina</taxon>
        <taxon>Leptothecata</taxon>
        <taxon>Obeliida</taxon>
        <taxon>Clytiidae</taxon>
        <taxon>Clytia</taxon>
    </lineage>
</organism>
<evidence type="ECO:0000259" key="2">
    <source>
        <dbReference type="Pfam" id="PF20209"/>
    </source>
</evidence>
<dbReference type="InterPro" id="IPR046700">
    <property type="entry name" value="DUF6570"/>
</dbReference>
<evidence type="ECO:0000256" key="1">
    <source>
        <dbReference type="SAM" id="MobiDB-lite"/>
    </source>
</evidence>
<keyword evidence="4" id="KW-1185">Reference proteome</keyword>